<accession>A0A918KII1</accession>
<proteinExistence type="predicted"/>
<sequence length="70" mass="7084">MGAFSAAGADSVRVDSAADAAGTRLLVGSTRAAATSSAHILPLERELCLFIESFLVERGIGAGPERGGHD</sequence>
<reference evidence="1" key="2">
    <citation type="submission" date="2020-09" db="EMBL/GenBank/DDBJ databases">
        <authorList>
            <person name="Sun Q."/>
            <person name="Ohkuma M."/>
        </authorList>
    </citation>
    <scope>NUCLEOTIDE SEQUENCE</scope>
    <source>
        <strain evidence="1">JCM 4956</strain>
    </source>
</reference>
<reference evidence="1" key="1">
    <citation type="journal article" date="2014" name="Int. J. Syst. Evol. Microbiol.">
        <title>Complete genome sequence of Corynebacterium casei LMG S-19264T (=DSM 44701T), isolated from a smear-ripened cheese.</title>
        <authorList>
            <consortium name="US DOE Joint Genome Institute (JGI-PGF)"/>
            <person name="Walter F."/>
            <person name="Albersmeier A."/>
            <person name="Kalinowski J."/>
            <person name="Ruckert C."/>
        </authorList>
    </citation>
    <scope>NUCLEOTIDE SEQUENCE</scope>
    <source>
        <strain evidence="1">JCM 4956</strain>
    </source>
</reference>
<protein>
    <submittedName>
        <fullName evidence="1">Uncharacterized protein</fullName>
    </submittedName>
</protein>
<keyword evidence="2" id="KW-1185">Reference proteome</keyword>
<dbReference type="Proteomes" id="UP000645555">
    <property type="component" value="Unassembled WGS sequence"/>
</dbReference>
<evidence type="ECO:0000313" key="1">
    <source>
        <dbReference type="EMBL" id="GGX62458.1"/>
    </source>
</evidence>
<dbReference type="EMBL" id="BMWD01000010">
    <property type="protein sequence ID" value="GGX62458.1"/>
    <property type="molecule type" value="Genomic_DNA"/>
</dbReference>
<gene>
    <name evidence="1" type="ORF">GCM10010515_32650</name>
</gene>
<evidence type="ECO:0000313" key="2">
    <source>
        <dbReference type="Proteomes" id="UP000645555"/>
    </source>
</evidence>
<comment type="caution">
    <text evidence="1">The sequence shown here is derived from an EMBL/GenBank/DDBJ whole genome shotgun (WGS) entry which is preliminary data.</text>
</comment>
<organism evidence="1 2">
    <name type="scientific">Streptomyces fructofermentans</name>
    <dbReference type="NCBI Taxonomy" id="152141"/>
    <lineage>
        <taxon>Bacteria</taxon>
        <taxon>Bacillati</taxon>
        <taxon>Actinomycetota</taxon>
        <taxon>Actinomycetes</taxon>
        <taxon>Kitasatosporales</taxon>
        <taxon>Streptomycetaceae</taxon>
        <taxon>Streptomyces</taxon>
    </lineage>
</organism>
<name>A0A918KII1_9ACTN</name>
<dbReference type="AlphaFoldDB" id="A0A918KII1"/>